<dbReference type="PRINTS" id="PR00080">
    <property type="entry name" value="SDRFAMILY"/>
</dbReference>
<organism evidence="4 5">
    <name type="scientific">Ziziphus jujuba</name>
    <name type="common">Chinese jujube</name>
    <name type="synonym">Ziziphus sativa</name>
    <dbReference type="NCBI Taxonomy" id="326968"/>
    <lineage>
        <taxon>Eukaryota</taxon>
        <taxon>Viridiplantae</taxon>
        <taxon>Streptophyta</taxon>
        <taxon>Embryophyta</taxon>
        <taxon>Tracheophyta</taxon>
        <taxon>Spermatophyta</taxon>
        <taxon>Magnoliopsida</taxon>
        <taxon>eudicotyledons</taxon>
        <taxon>Gunneridae</taxon>
        <taxon>Pentapetalae</taxon>
        <taxon>rosids</taxon>
        <taxon>fabids</taxon>
        <taxon>Rosales</taxon>
        <taxon>Rhamnaceae</taxon>
        <taxon>Paliureae</taxon>
        <taxon>Ziziphus</taxon>
    </lineage>
</organism>
<keyword evidence="1" id="KW-0521">NADP</keyword>
<keyword evidence="2" id="KW-0560">Oxidoreductase</keyword>
<dbReference type="InterPro" id="IPR002347">
    <property type="entry name" value="SDR_fam"/>
</dbReference>
<comment type="similarity">
    <text evidence="3">Belongs to the short-chain dehydrogenases/reductases (SDR) family. SDR65C subfamily.</text>
</comment>
<dbReference type="PROSITE" id="PS00061">
    <property type="entry name" value="ADH_SHORT"/>
    <property type="match status" value="1"/>
</dbReference>
<name>A0ABM3I407_ZIZJJ</name>
<evidence type="ECO:0000313" key="4">
    <source>
        <dbReference type="Proteomes" id="UP001652623"/>
    </source>
</evidence>
<dbReference type="PANTHER" id="PTHR42898:SF6">
    <property type="entry name" value="NADP-DEPENDENT MANNITOL DEHYDROGENASE"/>
    <property type="match status" value="1"/>
</dbReference>
<dbReference type="Proteomes" id="UP001652623">
    <property type="component" value="Chromosome 6"/>
</dbReference>
<dbReference type="Pfam" id="PF13561">
    <property type="entry name" value="adh_short_C2"/>
    <property type="match status" value="1"/>
</dbReference>
<evidence type="ECO:0000256" key="3">
    <source>
        <dbReference type="ARBA" id="ARBA00025714"/>
    </source>
</evidence>
<dbReference type="InterPro" id="IPR036291">
    <property type="entry name" value="NAD(P)-bd_dom_sf"/>
</dbReference>
<reference evidence="5" key="1">
    <citation type="submission" date="2025-08" db="UniProtKB">
        <authorList>
            <consortium name="RefSeq"/>
        </authorList>
    </citation>
    <scope>IDENTIFICATION</scope>
    <source>
        <tissue evidence="5">Seedling</tissue>
    </source>
</reference>
<evidence type="ECO:0000256" key="2">
    <source>
        <dbReference type="ARBA" id="ARBA00023002"/>
    </source>
</evidence>
<protein>
    <submittedName>
        <fullName evidence="5">Tropinone reductase homolog</fullName>
    </submittedName>
</protein>
<dbReference type="PANTHER" id="PTHR42898">
    <property type="entry name" value="TROPINONE REDUCTASE"/>
    <property type="match status" value="1"/>
</dbReference>
<dbReference type="GeneID" id="107430809"/>
<accession>A0ABM3I407</accession>
<proteinExistence type="inferred from homology"/>
<evidence type="ECO:0000313" key="5">
    <source>
        <dbReference type="RefSeq" id="XP_048320162.2"/>
    </source>
</evidence>
<gene>
    <name evidence="5" type="primary">LOC107430809</name>
</gene>
<dbReference type="Gene3D" id="3.40.50.720">
    <property type="entry name" value="NAD(P)-binding Rossmann-like Domain"/>
    <property type="match status" value="1"/>
</dbReference>
<dbReference type="InterPro" id="IPR020904">
    <property type="entry name" value="Sc_DH/Rdtase_CS"/>
</dbReference>
<dbReference type="SUPFAM" id="SSF51735">
    <property type="entry name" value="NAD(P)-binding Rossmann-fold domains"/>
    <property type="match status" value="1"/>
</dbReference>
<evidence type="ECO:0000256" key="1">
    <source>
        <dbReference type="ARBA" id="ARBA00022857"/>
    </source>
</evidence>
<dbReference type="InterPro" id="IPR045000">
    <property type="entry name" value="TR"/>
</dbReference>
<sequence>MTSESEISSRDTRWSLKGMTALVTGGTRGIGLAIVEELSGFGATIHTCSRNQEQLDQRIKEWKSKGFKVSGSVCDLMYWDQRQKLMETVSSIFQGKLNILVNNAGILMLKSVPDITAQEFSTIMGTNFESSFHLSQLAYPLLKASGNGSIVFNSSVAGIVALPFATIYAASKGAMNQLTRNLACEWAKDKIRVNTVAPWIVITENFEAAKEDPIFSENMKKFFAGTPMGRGGQPKEISSVVAFLCLPAASYMTGQVICVDGGFTVSGFPPNQ</sequence>
<keyword evidence="4" id="KW-1185">Reference proteome</keyword>
<dbReference type="RefSeq" id="XP_048320162.2">
    <property type="nucleotide sequence ID" value="XM_048464205.2"/>
</dbReference>
<dbReference type="PRINTS" id="PR00081">
    <property type="entry name" value="GDHRDH"/>
</dbReference>